<evidence type="ECO:0000259" key="11">
    <source>
        <dbReference type="Pfam" id="PF18072"/>
    </source>
</evidence>
<evidence type="ECO:0000256" key="2">
    <source>
        <dbReference type="ARBA" id="ARBA00022598"/>
    </source>
</evidence>
<comment type="similarity">
    <text evidence="8">Belongs to the FGAMS family.</text>
</comment>
<keyword evidence="1 8" id="KW-0963">Cytoplasm</keyword>
<feature type="domain" description="PurM-like C-terminal" evidence="10">
    <location>
        <begin position="209"/>
        <end position="339"/>
    </location>
</feature>
<dbReference type="GO" id="GO:0000287">
    <property type="term" value="F:magnesium ion binding"/>
    <property type="evidence" value="ECO:0007669"/>
    <property type="project" value="UniProtKB-UniRule"/>
</dbReference>
<feature type="binding site" evidence="8">
    <location>
        <position position="116"/>
    </location>
    <ligand>
        <name>Mg(2+)</name>
        <dbReference type="ChEBI" id="CHEBI:18420"/>
        <label>2</label>
    </ligand>
</feature>
<dbReference type="InterPro" id="IPR036676">
    <property type="entry name" value="PurM-like_C_sf"/>
</dbReference>
<organism evidence="12 13">
    <name type="scientific">Labilibaculum filiforme</name>
    <dbReference type="NCBI Taxonomy" id="1940526"/>
    <lineage>
        <taxon>Bacteria</taxon>
        <taxon>Pseudomonadati</taxon>
        <taxon>Bacteroidota</taxon>
        <taxon>Bacteroidia</taxon>
        <taxon>Marinilabiliales</taxon>
        <taxon>Marinifilaceae</taxon>
        <taxon>Labilibaculum</taxon>
    </lineage>
</organism>
<dbReference type="EMBL" id="MVDD01000022">
    <property type="protein sequence ID" value="PKQ60692.1"/>
    <property type="molecule type" value="Genomic_DNA"/>
</dbReference>
<keyword evidence="7 8" id="KW-0460">Magnesium</keyword>
<dbReference type="Gene3D" id="3.30.1330.10">
    <property type="entry name" value="PurM-like, N-terminal domain"/>
    <property type="match status" value="2"/>
</dbReference>
<evidence type="ECO:0000256" key="3">
    <source>
        <dbReference type="ARBA" id="ARBA00022723"/>
    </source>
</evidence>
<accession>A0A2N3HRM5</accession>
<dbReference type="InterPro" id="IPR016188">
    <property type="entry name" value="PurM-like_N"/>
</dbReference>
<evidence type="ECO:0000256" key="5">
    <source>
        <dbReference type="ARBA" id="ARBA00022755"/>
    </source>
</evidence>
<keyword evidence="3 8" id="KW-0479">Metal-binding</keyword>
<dbReference type="SUPFAM" id="SSF56042">
    <property type="entry name" value="PurM C-terminal domain-like"/>
    <property type="match status" value="2"/>
</dbReference>
<dbReference type="CDD" id="cd02204">
    <property type="entry name" value="PurL_repeat2"/>
    <property type="match status" value="1"/>
</dbReference>
<comment type="caution">
    <text evidence="8">Lacks conserved residue(s) required for the propagation of feature annotation.</text>
</comment>
<feature type="binding site" evidence="8">
    <location>
        <position position="516"/>
    </location>
    <ligand>
        <name>Mg(2+)</name>
        <dbReference type="ChEBI" id="CHEBI:18420"/>
        <label>1</label>
    </ligand>
</feature>
<dbReference type="InterPro" id="IPR036921">
    <property type="entry name" value="PurM-like_N_sf"/>
</dbReference>
<name>A0A2N3HRM5_9BACT</name>
<dbReference type="InterPro" id="IPR010074">
    <property type="entry name" value="PRibForGlyAmidine_synth_PurL"/>
</dbReference>
<comment type="subunit">
    <text evidence="8">Monomer. Part of the FGAM synthase complex composed of 1 PurL, 1 PurQ and 2 PurS subunits.</text>
</comment>
<dbReference type="AlphaFoldDB" id="A0A2N3HRM5"/>
<dbReference type="SUPFAM" id="SSF55326">
    <property type="entry name" value="PurM N-terminal domain-like"/>
    <property type="match status" value="2"/>
</dbReference>
<dbReference type="Pfam" id="PF02769">
    <property type="entry name" value="AIRS_C"/>
    <property type="match status" value="2"/>
</dbReference>
<dbReference type="HAMAP" id="MF_00420">
    <property type="entry name" value="PurL_2"/>
    <property type="match status" value="1"/>
</dbReference>
<evidence type="ECO:0000256" key="7">
    <source>
        <dbReference type="ARBA" id="ARBA00022842"/>
    </source>
</evidence>
<dbReference type="RefSeq" id="WP_101263221.1">
    <property type="nucleotide sequence ID" value="NZ_MVDD01000022.1"/>
</dbReference>
<feature type="binding site" evidence="8">
    <location>
        <position position="90"/>
    </location>
    <ligand>
        <name>ATP</name>
        <dbReference type="ChEBI" id="CHEBI:30616"/>
    </ligand>
</feature>
<dbReference type="EC" id="6.3.5.3" evidence="8"/>
<proteinExistence type="inferred from homology"/>
<dbReference type="Proteomes" id="UP000233535">
    <property type="component" value="Unassembled WGS sequence"/>
</dbReference>
<keyword evidence="6 8" id="KW-0067">ATP-binding</keyword>
<comment type="subcellular location">
    <subcellularLocation>
        <location evidence="8">Cytoplasm</location>
    </subcellularLocation>
</comment>
<reference evidence="12 13" key="1">
    <citation type="journal article" date="2017" name="Front. Microbiol.">
        <title>Labilibaculum manganireducens gen. nov., sp. nov. and Labilibaculum filiforme sp. nov., Novel Bacteroidetes Isolated from Subsurface Sediments of the Baltic Sea.</title>
        <authorList>
            <person name="Vandieken V."/>
            <person name="Marshall I.P."/>
            <person name="Niemann H."/>
            <person name="Engelen B."/>
            <person name="Cypionka H."/>
        </authorList>
    </citation>
    <scope>NUCLEOTIDE SEQUENCE [LARGE SCALE GENOMIC DNA]</scope>
    <source>
        <strain evidence="12 13">59.16B</strain>
    </source>
</reference>
<dbReference type="OrthoDB" id="9804441at2"/>
<evidence type="ECO:0000313" key="13">
    <source>
        <dbReference type="Proteomes" id="UP000233535"/>
    </source>
</evidence>
<comment type="caution">
    <text evidence="12">The sequence shown here is derived from an EMBL/GenBank/DDBJ whole genome shotgun (WGS) entry which is preliminary data.</text>
</comment>
<gene>
    <name evidence="8" type="primary">purL</name>
    <name evidence="12" type="ORF">BZG02_18390</name>
</gene>
<dbReference type="GO" id="GO:0005524">
    <property type="term" value="F:ATP binding"/>
    <property type="evidence" value="ECO:0007669"/>
    <property type="project" value="UniProtKB-UniRule"/>
</dbReference>
<evidence type="ECO:0000256" key="4">
    <source>
        <dbReference type="ARBA" id="ARBA00022741"/>
    </source>
</evidence>
<feature type="domain" description="PurM-like N-terminal" evidence="9">
    <location>
        <begin position="74"/>
        <end position="188"/>
    </location>
</feature>
<dbReference type="PANTHER" id="PTHR43555:SF1">
    <property type="entry name" value="PHOSPHORIBOSYLFORMYLGLYCINAMIDINE SYNTHASE SUBUNIT PURL"/>
    <property type="match status" value="1"/>
</dbReference>
<feature type="domain" description="Phosphoribosylformylglycinamidine synthase linker" evidence="11">
    <location>
        <begin position="9"/>
        <end position="51"/>
    </location>
</feature>
<feature type="domain" description="PurM-like N-terminal" evidence="9">
    <location>
        <begin position="423"/>
        <end position="544"/>
    </location>
</feature>
<keyword evidence="5 8" id="KW-0658">Purine biosynthesis</keyword>
<protein>
    <recommendedName>
        <fullName evidence="8">Phosphoribosylformylglycinamidine synthase subunit PurL</fullName>
        <shortName evidence="8">FGAM synthase</shortName>
        <ecNumber evidence="8">6.3.5.3</ecNumber>
    </recommendedName>
    <alternativeName>
        <fullName evidence="8">Formylglycinamide ribonucleotide amidotransferase subunit II</fullName>
        <shortName evidence="8">FGAR amidotransferase II</shortName>
        <shortName evidence="8">FGAR-AT II</shortName>
    </alternativeName>
    <alternativeName>
        <fullName evidence="8">Glutamine amidotransferase PurL</fullName>
    </alternativeName>
    <alternativeName>
        <fullName evidence="8">Phosphoribosylformylglycinamidine synthase subunit II</fullName>
    </alternativeName>
</protein>
<feature type="binding site" evidence="8">
    <location>
        <position position="515"/>
    </location>
    <ligand>
        <name>ATP</name>
        <dbReference type="ChEBI" id="CHEBI:30616"/>
    </ligand>
</feature>
<keyword evidence="13" id="KW-1185">Reference proteome</keyword>
<evidence type="ECO:0000256" key="8">
    <source>
        <dbReference type="HAMAP-Rule" id="MF_00420"/>
    </source>
</evidence>
<evidence type="ECO:0000256" key="1">
    <source>
        <dbReference type="ARBA" id="ARBA00022490"/>
    </source>
</evidence>
<comment type="function">
    <text evidence="8">Part of the phosphoribosylformylglycinamidine synthase complex involved in the purines biosynthetic pathway. Catalyzes the ATP-dependent conversion of formylglycinamide ribonucleotide (FGAR) and glutamine to yield formylglycinamidine ribonucleotide (FGAM) and glutamate. The FGAM synthase complex is composed of three subunits. PurQ produces an ammonia molecule by converting glutamine to glutamate. PurL transfers the ammonia molecule to FGAR to form FGAM in an ATP-dependent manner. PurS interacts with PurQ and PurL and is thought to assist in the transfer of the ammonia molecule from PurQ to PurL.</text>
</comment>
<evidence type="ECO:0000259" key="9">
    <source>
        <dbReference type="Pfam" id="PF00586"/>
    </source>
</evidence>
<dbReference type="Gene3D" id="3.90.650.10">
    <property type="entry name" value="PurM-like C-terminal domain"/>
    <property type="match status" value="2"/>
</dbReference>
<dbReference type="GO" id="GO:0005737">
    <property type="term" value="C:cytoplasm"/>
    <property type="evidence" value="ECO:0007669"/>
    <property type="project" value="UniProtKB-SubCell"/>
</dbReference>
<keyword evidence="4 8" id="KW-0547">Nucleotide-binding</keyword>
<comment type="pathway">
    <text evidence="8">Purine metabolism; IMP biosynthesis via de novo pathway; 5-amino-1-(5-phospho-D-ribosyl)imidazole from N(2)-formyl-N(1)-(5-phospho-D-ribosyl)glycinamide: step 1/2.</text>
</comment>
<feature type="binding site" evidence="8">
    <location>
        <position position="115"/>
    </location>
    <ligand>
        <name>substrate</name>
    </ligand>
</feature>
<dbReference type="Pfam" id="PF18072">
    <property type="entry name" value="FGAR-AT_linker"/>
    <property type="match status" value="1"/>
</dbReference>
<dbReference type="InterPro" id="IPR041609">
    <property type="entry name" value="PurL_linker"/>
</dbReference>
<dbReference type="Pfam" id="PF00586">
    <property type="entry name" value="AIRS"/>
    <property type="match status" value="2"/>
</dbReference>
<keyword evidence="2 8" id="KW-0436">Ligase</keyword>
<feature type="binding site" evidence="8">
    <location>
        <position position="518"/>
    </location>
    <ligand>
        <name>substrate</name>
    </ligand>
</feature>
<evidence type="ECO:0000256" key="6">
    <source>
        <dbReference type="ARBA" id="ARBA00022840"/>
    </source>
</evidence>
<feature type="binding site" evidence="8">
    <location>
        <position position="50"/>
    </location>
    <ligand>
        <name>ATP</name>
        <dbReference type="ChEBI" id="CHEBI:30616"/>
    </ligand>
</feature>
<dbReference type="GO" id="GO:0004642">
    <property type="term" value="F:phosphoribosylformylglycinamidine synthase activity"/>
    <property type="evidence" value="ECO:0007669"/>
    <property type="project" value="UniProtKB-UniRule"/>
</dbReference>
<dbReference type="PANTHER" id="PTHR43555">
    <property type="entry name" value="PHOSPHORIBOSYLFORMYLGLYCINAMIDINE SYNTHASE SUBUNIT PURL"/>
    <property type="match status" value="1"/>
</dbReference>
<evidence type="ECO:0000313" key="12">
    <source>
        <dbReference type="EMBL" id="PKQ60692.1"/>
    </source>
</evidence>
<feature type="binding site" evidence="8">
    <location>
        <position position="478"/>
    </location>
    <ligand>
        <name>ATP</name>
        <dbReference type="ChEBI" id="CHEBI:30616"/>
    </ligand>
</feature>
<feature type="active site" description="Proton acceptor" evidence="8">
    <location>
        <position position="94"/>
    </location>
</feature>
<dbReference type="UniPathway" id="UPA00074">
    <property type="reaction ID" value="UER00128"/>
</dbReference>
<dbReference type="InterPro" id="IPR010918">
    <property type="entry name" value="PurM-like_C_dom"/>
</dbReference>
<feature type="domain" description="PurM-like C-terminal" evidence="10">
    <location>
        <begin position="558"/>
        <end position="694"/>
    </location>
</feature>
<sequence>MIKQEVSIQLAEDLGISQEGFERISKNLGRLPNLLELQIYSVMWSENVSYKSSFNWISSLPNKGMNIISGARQSNAGVVDIGDDEYCVFKMGTHNHPCGIDPYHGAATCVGDVCRDLVSVGAKPALILNSLRFGEASLDRTKWLMDEVIKGIHDYSSVLYMENIGGDVCFNTCYDTNPIVNVMVAGVVPKNKLLLNRKVLPGQLVLIAGNATSAEGVYGQDDDFTIPKGNPSIASSLIDCILQLNDENAIVRIENLDMAGIVNAVASISVHAATGVDIDLNQIPLSQAGLGLEQVLLSRTQERIVFVIDKDKQEMVFNTFEKANILCNKIGEITNGKTIRFSEASSIIAELNANDLVMGYGAPPANRKHHPIQTEKEIDFLELIPEPDNYWKVINEMVNNPNLIVKEFLQLSFEEDTNKSPSDAQIATMNSNGKALCFTLSGNSVYAFNNPNLGAQINIARAVRRIVCSGGKPLALNDCLNFGSPFDEHVFSQFVETIKGISNASEFFDTPVVAGNVSFFNESSVLGKRVAIHPTPIIGMLGVIKPETNHMSYMYRNKGDMIFLIGESRNDISGSEYLCSIHKKCNAGVPYFNLDEEKAINKVLTDLIEAKLISSAHSVERGGLFFNLIESSMPLGLGFDVTSPAEIRKDAFLFGEAQGRVVVSVSMEDEDDFVDMMMESGVSFSTLGHVTKGELRIDDISYGSVVEYKKGYQQKAIK</sequence>
<evidence type="ECO:0000259" key="10">
    <source>
        <dbReference type="Pfam" id="PF02769"/>
    </source>
</evidence>
<comment type="catalytic activity">
    <reaction evidence="8">
        <text>N(2)-formyl-N(1)-(5-phospho-beta-D-ribosyl)glycinamide + L-glutamine + ATP + H2O = 2-formamido-N(1)-(5-O-phospho-beta-D-ribosyl)acetamidine + L-glutamate + ADP + phosphate + H(+)</text>
        <dbReference type="Rhea" id="RHEA:17129"/>
        <dbReference type="ChEBI" id="CHEBI:15377"/>
        <dbReference type="ChEBI" id="CHEBI:15378"/>
        <dbReference type="ChEBI" id="CHEBI:29985"/>
        <dbReference type="ChEBI" id="CHEBI:30616"/>
        <dbReference type="ChEBI" id="CHEBI:43474"/>
        <dbReference type="ChEBI" id="CHEBI:58359"/>
        <dbReference type="ChEBI" id="CHEBI:147286"/>
        <dbReference type="ChEBI" id="CHEBI:147287"/>
        <dbReference type="ChEBI" id="CHEBI:456216"/>
        <dbReference type="EC" id="6.3.5.3"/>
    </reaction>
</comment>
<dbReference type="GO" id="GO:0006189">
    <property type="term" value="P:'de novo' IMP biosynthetic process"/>
    <property type="evidence" value="ECO:0007669"/>
    <property type="project" value="UniProtKB-UniRule"/>
</dbReference>